<sequence>MKIPLYWKGLGVYLSLSLLGCFFMNLSSLEWTNILINRGLFVAFLLVVIWFQKHFDGALFQLVSLVLAYSLLGRLYTETAWFNTLFFPKQDALVSSWEQRLFGQQLAISFSEKCPNFIFSELMFLGYFSYYLIPFFIIFMLRTKALKILSFGNYLILSFIIYYLIFILFPVEGPQFYYPCPLNQIQAQGIFGYLVKLVQQVGEAPTAAFPSSHVGISVIILLWLKDNYFSIIKYILPFSLLLLFATVYIKAHYAVDVIAGLVSGVLIYYFLRKCLKNEFN</sequence>
<protein>
    <submittedName>
        <fullName evidence="3">PAP2 superfamily protein</fullName>
    </submittedName>
</protein>
<dbReference type="SUPFAM" id="SSF48317">
    <property type="entry name" value="Acid phosphatase/Vanadium-dependent haloperoxidase"/>
    <property type="match status" value="1"/>
</dbReference>
<dbReference type="HOGENOM" id="CLU_062218_0_0_10"/>
<feature type="domain" description="Inositolphosphotransferase Aur1/Ipt1" evidence="2">
    <location>
        <begin position="123"/>
        <end position="269"/>
    </location>
</feature>
<keyword evidence="1" id="KW-0812">Transmembrane</keyword>
<feature type="transmembrane region" description="Helical" evidence="1">
    <location>
        <begin position="58"/>
        <end position="77"/>
    </location>
</feature>
<dbReference type="EMBL" id="CP003283">
    <property type="protein sequence ID" value="AFL97745.1"/>
    <property type="molecule type" value="Genomic_DNA"/>
</dbReference>
<feature type="transmembrane region" description="Helical" evidence="1">
    <location>
        <begin position="207"/>
        <end position="224"/>
    </location>
</feature>
<feature type="transmembrane region" description="Helical" evidence="1">
    <location>
        <begin position="35"/>
        <end position="51"/>
    </location>
</feature>
<dbReference type="Pfam" id="PF14378">
    <property type="entry name" value="PAP2_3"/>
    <property type="match status" value="1"/>
</dbReference>
<feature type="transmembrane region" description="Helical" evidence="1">
    <location>
        <begin position="231"/>
        <end position="249"/>
    </location>
</feature>
<gene>
    <name evidence="3" type="ordered locus">Ornrh_1587</name>
</gene>
<keyword evidence="4" id="KW-1185">Reference proteome</keyword>
<evidence type="ECO:0000313" key="4">
    <source>
        <dbReference type="Proteomes" id="UP000006051"/>
    </source>
</evidence>
<keyword evidence="1" id="KW-1133">Transmembrane helix</keyword>
<proteinExistence type="predicted"/>
<dbReference type="InterPro" id="IPR026841">
    <property type="entry name" value="Aur1/Ipt1"/>
</dbReference>
<feature type="transmembrane region" description="Helical" evidence="1">
    <location>
        <begin position="12"/>
        <end position="29"/>
    </location>
</feature>
<dbReference type="PATRIC" id="fig|867902.3.peg.1541"/>
<dbReference type="AlphaFoldDB" id="I4A1B1"/>
<dbReference type="Proteomes" id="UP000006051">
    <property type="component" value="Chromosome"/>
</dbReference>
<dbReference type="GO" id="GO:0016020">
    <property type="term" value="C:membrane"/>
    <property type="evidence" value="ECO:0007669"/>
    <property type="project" value="UniProtKB-SubCell"/>
</dbReference>
<dbReference type="eggNOG" id="COG0671">
    <property type="taxonomic scope" value="Bacteria"/>
</dbReference>
<feature type="transmembrane region" description="Helical" evidence="1">
    <location>
        <begin position="122"/>
        <end position="141"/>
    </location>
</feature>
<dbReference type="STRING" id="867902.Ornrh_1587"/>
<dbReference type="InterPro" id="IPR036938">
    <property type="entry name" value="PAP2/HPO_sf"/>
</dbReference>
<accession>I4A1B1</accession>
<feature type="transmembrane region" description="Helical" evidence="1">
    <location>
        <begin position="255"/>
        <end position="271"/>
    </location>
</feature>
<dbReference type="GeneID" id="71569667"/>
<dbReference type="KEGG" id="orh:Ornrh_1587"/>
<keyword evidence="1" id="KW-0472">Membrane</keyword>
<evidence type="ECO:0000259" key="2">
    <source>
        <dbReference type="Pfam" id="PF14378"/>
    </source>
</evidence>
<evidence type="ECO:0000256" key="1">
    <source>
        <dbReference type="SAM" id="Phobius"/>
    </source>
</evidence>
<dbReference type="RefSeq" id="WP_014791296.1">
    <property type="nucleotide sequence ID" value="NC_018016.1"/>
</dbReference>
<feature type="transmembrane region" description="Helical" evidence="1">
    <location>
        <begin position="148"/>
        <end position="169"/>
    </location>
</feature>
<reference evidence="3 4" key="1">
    <citation type="submission" date="2012-06" db="EMBL/GenBank/DDBJ databases">
        <title>The complete genome of Ornithobacterium rhinotracheale DSM 15997.</title>
        <authorList>
            <consortium name="US DOE Joint Genome Institute (JGI-PGF)"/>
            <person name="Lucas S."/>
            <person name="Copeland A."/>
            <person name="Lapidus A."/>
            <person name="Goodwin L."/>
            <person name="Pitluck S."/>
            <person name="Peters L."/>
            <person name="Mikhailova N."/>
            <person name="Teshima H."/>
            <person name="Kyrpides N."/>
            <person name="Mavromatis K."/>
            <person name="Pagani I."/>
            <person name="Ivanova N."/>
            <person name="Ovchinnikova G."/>
            <person name="Zeytun A."/>
            <person name="Detter J.C."/>
            <person name="Han C."/>
            <person name="Land M."/>
            <person name="Hauser L."/>
            <person name="Markowitz V."/>
            <person name="Cheng J.-F."/>
            <person name="Hugenholtz P."/>
            <person name="Woyke T."/>
            <person name="Wu D."/>
            <person name="Lang E."/>
            <person name="Kopitz M."/>
            <person name="Brambilla E."/>
            <person name="Klenk H.-P."/>
            <person name="Eisen J.A."/>
        </authorList>
    </citation>
    <scope>NUCLEOTIDE SEQUENCE [LARGE SCALE GENOMIC DNA]</scope>
    <source>
        <strain evidence="4">ATCC 51463 / DSM 15997 / CCUG 23171 / LMG 9086</strain>
    </source>
</reference>
<organism evidence="3 4">
    <name type="scientific">Ornithobacterium rhinotracheale (strain ATCC 51463 / DSM 15997 / CCUG 23171 / CIP 104009 / LMG 9086)</name>
    <dbReference type="NCBI Taxonomy" id="867902"/>
    <lineage>
        <taxon>Bacteria</taxon>
        <taxon>Pseudomonadati</taxon>
        <taxon>Bacteroidota</taxon>
        <taxon>Flavobacteriia</taxon>
        <taxon>Flavobacteriales</taxon>
        <taxon>Weeksellaceae</taxon>
        <taxon>Ornithobacterium</taxon>
    </lineage>
</organism>
<evidence type="ECO:0000313" key="3">
    <source>
        <dbReference type="EMBL" id="AFL97745.1"/>
    </source>
</evidence>
<dbReference type="GeneID" id="97258224"/>
<dbReference type="PROSITE" id="PS51257">
    <property type="entry name" value="PROKAR_LIPOPROTEIN"/>
    <property type="match status" value="1"/>
</dbReference>
<name>I4A1B1_ORNRL</name>